<organism evidence="1">
    <name type="scientific">Brassica oleracea</name>
    <name type="common">Wild cabbage</name>
    <dbReference type="NCBI Taxonomy" id="3712"/>
    <lineage>
        <taxon>Eukaryota</taxon>
        <taxon>Viridiplantae</taxon>
        <taxon>Streptophyta</taxon>
        <taxon>Embryophyta</taxon>
        <taxon>Tracheophyta</taxon>
        <taxon>Spermatophyta</taxon>
        <taxon>Magnoliopsida</taxon>
        <taxon>eudicotyledons</taxon>
        <taxon>Gunneridae</taxon>
        <taxon>Pentapetalae</taxon>
        <taxon>rosids</taxon>
        <taxon>malvids</taxon>
        <taxon>Brassicales</taxon>
        <taxon>Brassicaceae</taxon>
        <taxon>Brassiceae</taxon>
        <taxon>Brassica</taxon>
    </lineage>
</organism>
<dbReference type="EMBL" id="LR031874">
    <property type="protein sequence ID" value="VDD26812.1"/>
    <property type="molecule type" value="Genomic_DNA"/>
</dbReference>
<sequence length="57" mass="6848">MSFRHWWKLKSMQIAANALYHKLFLKINRISRTIILLVDLVRRHCFLYTGMNIIGLC</sequence>
<protein>
    <submittedName>
        <fullName evidence="1">Uncharacterized protein</fullName>
    </submittedName>
</protein>
<accession>A0A3P6E2F9</accession>
<gene>
    <name evidence="1" type="ORF">BOLC2T11861H</name>
</gene>
<dbReference type="AlphaFoldDB" id="A0A3P6E2F9"/>
<reference evidence="1" key="1">
    <citation type="submission" date="2018-11" db="EMBL/GenBank/DDBJ databases">
        <authorList>
            <consortium name="Genoscope - CEA"/>
            <person name="William W."/>
        </authorList>
    </citation>
    <scope>NUCLEOTIDE SEQUENCE</scope>
</reference>
<name>A0A3P6E2F9_BRAOL</name>
<proteinExistence type="predicted"/>
<evidence type="ECO:0000313" key="1">
    <source>
        <dbReference type="EMBL" id="VDD26812.1"/>
    </source>
</evidence>